<evidence type="ECO:0000256" key="3">
    <source>
        <dbReference type="SAM" id="MobiDB-lite"/>
    </source>
</evidence>
<sequence length="247" mass="28087">MSADRQEQQQDPQPTQKKQEKTEKQKNLYEPYVTPRPLYELLRVIAIVVLHLIARIRIRGRYNIPRKGPYIIVSNHLSWTDVPLVPLHVPGRVVYMAKEELFYSKLGWLVRFLGAFPVKRNWADRQAIRAAGEQLQKGKVFVIFPEGTRSKSRALGKAFNGLGMIALRAGVPVLPVAIWGSENVLKKFGAEVTISYGEPLHLKPKGAKMTREDIEEATETVMLKIAEMLPPQYRGYYGDQPPVVKES</sequence>
<gene>
    <name evidence="5" type="ORF">EI42_05334</name>
</gene>
<dbReference type="EMBL" id="QKUF01000031">
    <property type="protein sequence ID" value="PZW22549.1"/>
    <property type="molecule type" value="Genomic_DNA"/>
</dbReference>
<proteinExistence type="predicted"/>
<dbReference type="CDD" id="cd07989">
    <property type="entry name" value="LPLAT_AGPAT-like"/>
    <property type="match status" value="1"/>
</dbReference>
<dbReference type="SUPFAM" id="SSF69593">
    <property type="entry name" value="Glycerol-3-phosphate (1)-acyltransferase"/>
    <property type="match status" value="1"/>
</dbReference>
<organism evidence="5 6">
    <name type="scientific">Thermosporothrix hazakensis</name>
    <dbReference type="NCBI Taxonomy" id="644383"/>
    <lineage>
        <taxon>Bacteria</taxon>
        <taxon>Bacillati</taxon>
        <taxon>Chloroflexota</taxon>
        <taxon>Ktedonobacteria</taxon>
        <taxon>Ktedonobacterales</taxon>
        <taxon>Thermosporotrichaceae</taxon>
        <taxon>Thermosporothrix</taxon>
    </lineage>
</organism>
<dbReference type="RefSeq" id="WP_111325598.1">
    <property type="nucleotide sequence ID" value="NZ_BIFX01000001.1"/>
</dbReference>
<dbReference type="GO" id="GO:0006654">
    <property type="term" value="P:phosphatidic acid biosynthetic process"/>
    <property type="evidence" value="ECO:0007669"/>
    <property type="project" value="TreeGrafter"/>
</dbReference>
<dbReference type="PANTHER" id="PTHR10434">
    <property type="entry name" value="1-ACYL-SN-GLYCEROL-3-PHOSPHATE ACYLTRANSFERASE"/>
    <property type="match status" value="1"/>
</dbReference>
<evidence type="ECO:0000259" key="4">
    <source>
        <dbReference type="SMART" id="SM00563"/>
    </source>
</evidence>
<dbReference type="Pfam" id="PF01553">
    <property type="entry name" value="Acyltransferase"/>
    <property type="match status" value="1"/>
</dbReference>
<comment type="caution">
    <text evidence="5">The sequence shown here is derived from an EMBL/GenBank/DDBJ whole genome shotgun (WGS) entry which is preliminary data.</text>
</comment>
<dbReference type="AlphaFoldDB" id="A0A326TZ62"/>
<accession>A0A326TZ62</accession>
<dbReference type="PANTHER" id="PTHR10434:SF11">
    <property type="entry name" value="1-ACYL-SN-GLYCEROL-3-PHOSPHATE ACYLTRANSFERASE"/>
    <property type="match status" value="1"/>
</dbReference>
<evidence type="ECO:0000313" key="5">
    <source>
        <dbReference type="EMBL" id="PZW22549.1"/>
    </source>
</evidence>
<keyword evidence="6" id="KW-1185">Reference proteome</keyword>
<dbReference type="Proteomes" id="UP000248806">
    <property type="component" value="Unassembled WGS sequence"/>
</dbReference>
<dbReference type="OrthoDB" id="9803035at2"/>
<keyword evidence="2 5" id="KW-0012">Acyltransferase</keyword>
<evidence type="ECO:0000256" key="1">
    <source>
        <dbReference type="ARBA" id="ARBA00022679"/>
    </source>
</evidence>
<dbReference type="SMART" id="SM00563">
    <property type="entry name" value="PlsC"/>
    <property type="match status" value="1"/>
</dbReference>
<keyword evidence="1 5" id="KW-0808">Transferase</keyword>
<evidence type="ECO:0000313" key="6">
    <source>
        <dbReference type="Proteomes" id="UP000248806"/>
    </source>
</evidence>
<evidence type="ECO:0000256" key="2">
    <source>
        <dbReference type="ARBA" id="ARBA00023315"/>
    </source>
</evidence>
<dbReference type="InterPro" id="IPR002123">
    <property type="entry name" value="Plipid/glycerol_acylTrfase"/>
</dbReference>
<feature type="region of interest" description="Disordered" evidence="3">
    <location>
        <begin position="1"/>
        <end position="27"/>
    </location>
</feature>
<protein>
    <submittedName>
        <fullName evidence="5">1-acyl-sn-glycerol-3-phosphate acyltransferase</fullName>
    </submittedName>
</protein>
<name>A0A326TZ62_THEHA</name>
<feature type="domain" description="Phospholipid/glycerol acyltransferase" evidence="4">
    <location>
        <begin position="70"/>
        <end position="181"/>
    </location>
</feature>
<feature type="compositionally biased region" description="Basic and acidic residues" evidence="3">
    <location>
        <begin position="17"/>
        <end position="27"/>
    </location>
</feature>
<dbReference type="GO" id="GO:0003841">
    <property type="term" value="F:1-acylglycerol-3-phosphate O-acyltransferase activity"/>
    <property type="evidence" value="ECO:0007669"/>
    <property type="project" value="TreeGrafter"/>
</dbReference>
<reference evidence="5 6" key="1">
    <citation type="submission" date="2018-06" db="EMBL/GenBank/DDBJ databases">
        <title>Genomic Encyclopedia of Archaeal and Bacterial Type Strains, Phase II (KMG-II): from individual species to whole genera.</title>
        <authorList>
            <person name="Goeker M."/>
        </authorList>
    </citation>
    <scope>NUCLEOTIDE SEQUENCE [LARGE SCALE GENOMIC DNA]</scope>
    <source>
        <strain evidence="5 6">ATCC BAA-1881</strain>
    </source>
</reference>